<protein>
    <submittedName>
        <fullName evidence="1">Uncharacterized protein</fullName>
    </submittedName>
</protein>
<reference evidence="1" key="1">
    <citation type="submission" date="2023-11" db="EMBL/GenBank/DDBJ databases">
        <title>Genome sequence of Cyanobacterium aponinum BCRC AL20115.</title>
        <authorList>
            <person name="Chang H.-Y."/>
            <person name="Lin K.-M."/>
            <person name="Hsueh H.-T."/>
            <person name="Chu H.-A."/>
            <person name="Kuo C.-H."/>
        </authorList>
    </citation>
    <scope>NUCLEOTIDE SEQUENCE</scope>
    <source>
        <strain evidence="1">AL20115</strain>
    </source>
</reference>
<dbReference type="AlphaFoldDB" id="A0AAF0Z7M7"/>
<evidence type="ECO:0000313" key="1">
    <source>
        <dbReference type="EMBL" id="WPF87736.1"/>
    </source>
</evidence>
<name>A0AAF0Z7M7_9CHRO</name>
<proteinExistence type="predicted"/>
<dbReference type="EMBL" id="CP138348">
    <property type="protein sequence ID" value="WPF87736.1"/>
    <property type="molecule type" value="Genomic_DNA"/>
</dbReference>
<dbReference type="RefSeq" id="WP_320001180.1">
    <property type="nucleotide sequence ID" value="NZ_CP138348.1"/>
</dbReference>
<accession>A0AAF0Z7M7</accession>
<sequence>MTLLFMIKKMNILEKFTILIVLIIANLTVISCTSQKTLTCRQIKNIITDLNSRIEPALASDNVLEIKAIAQEFEMTREKLLQVEINDNFLSQSTKNLASTYQEYGEVTYDFLQAFTTKNTENAIASKQAVNQLFTKQQQLVREINDYCYPP</sequence>
<organism evidence="1">
    <name type="scientific">Cyanobacterium aponinum AL20115</name>
    <dbReference type="NCBI Taxonomy" id="3090662"/>
    <lineage>
        <taxon>Bacteria</taxon>
        <taxon>Bacillati</taxon>
        <taxon>Cyanobacteriota</taxon>
        <taxon>Cyanophyceae</taxon>
        <taxon>Oscillatoriophycideae</taxon>
        <taxon>Chroococcales</taxon>
        <taxon>Geminocystaceae</taxon>
        <taxon>Cyanobacterium</taxon>
    </lineage>
</organism>
<gene>
    <name evidence="1" type="ORF">SAY89_13130</name>
</gene>